<dbReference type="Proteomes" id="UP000501891">
    <property type="component" value="Chromosome"/>
</dbReference>
<protein>
    <recommendedName>
        <fullName evidence="1">glutathione transferase</fullName>
        <ecNumber evidence="1">2.5.1.18</ecNumber>
    </recommendedName>
</protein>
<dbReference type="Pfam" id="PF02798">
    <property type="entry name" value="GST_N"/>
    <property type="match status" value="1"/>
</dbReference>
<comment type="catalytic activity">
    <reaction evidence="3">
        <text>RX + glutathione = an S-substituted glutathione + a halide anion + H(+)</text>
        <dbReference type="Rhea" id="RHEA:16437"/>
        <dbReference type="ChEBI" id="CHEBI:15378"/>
        <dbReference type="ChEBI" id="CHEBI:16042"/>
        <dbReference type="ChEBI" id="CHEBI:17792"/>
        <dbReference type="ChEBI" id="CHEBI:57925"/>
        <dbReference type="ChEBI" id="CHEBI:90779"/>
        <dbReference type="EC" id="2.5.1.18"/>
    </reaction>
</comment>
<evidence type="ECO:0000256" key="4">
    <source>
        <dbReference type="RuleBase" id="RU003494"/>
    </source>
</evidence>
<dbReference type="InterPro" id="IPR036249">
    <property type="entry name" value="Thioredoxin-like_sf"/>
</dbReference>
<dbReference type="FunFam" id="3.40.30.10:FF:000156">
    <property type="entry name" value="Glutathione S-transferase 1"/>
    <property type="match status" value="1"/>
</dbReference>
<dbReference type="SUPFAM" id="SSF47616">
    <property type="entry name" value="GST C-terminal domain-like"/>
    <property type="match status" value="1"/>
</dbReference>
<feature type="domain" description="GST N-terminal" evidence="5">
    <location>
        <begin position="1"/>
        <end position="81"/>
    </location>
</feature>
<keyword evidence="8" id="KW-1185">Reference proteome</keyword>
<dbReference type="InterPro" id="IPR004045">
    <property type="entry name" value="Glutathione_S-Trfase_N"/>
</dbReference>
<dbReference type="InterPro" id="IPR010987">
    <property type="entry name" value="Glutathione-S-Trfase_C-like"/>
</dbReference>
<dbReference type="EMBL" id="CP051775">
    <property type="protein sequence ID" value="QJE72049.1"/>
    <property type="molecule type" value="Genomic_DNA"/>
</dbReference>
<dbReference type="SUPFAM" id="SSF52833">
    <property type="entry name" value="Thioredoxin-like"/>
    <property type="match status" value="1"/>
</dbReference>
<reference evidence="7" key="1">
    <citation type="submission" date="2020-04" db="EMBL/GenBank/DDBJ databases">
        <title>A desert anoxygenic phototrophic bacterium fixes CO2 using RubisCO under aerobic conditions.</title>
        <authorList>
            <person name="Tang K."/>
        </authorList>
    </citation>
    <scope>NUCLEOTIDE SEQUENCE [LARGE SCALE GENOMIC DNA]</scope>
    <source>
        <strain evidence="7">MIMtkB3</strain>
    </source>
</reference>
<evidence type="ECO:0000256" key="2">
    <source>
        <dbReference type="ARBA" id="ARBA00022679"/>
    </source>
</evidence>
<dbReference type="GO" id="GO:0004601">
    <property type="term" value="F:peroxidase activity"/>
    <property type="evidence" value="ECO:0007669"/>
    <property type="project" value="UniProtKB-ARBA"/>
</dbReference>
<dbReference type="Gene3D" id="1.20.1050.10">
    <property type="match status" value="1"/>
</dbReference>
<dbReference type="InterPro" id="IPR004046">
    <property type="entry name" value="GST_C"/>
</dbReference>
<evidence type="ECO:0000256" key="3">
    <source>
        <dbReference type="ARBA" id="ARBA00047960"/>
    </source>
</evidence>
<name>A0A858R3P2_9PROT</name>
<evidence type="ECO:0000256" key="1">
    <source>
        <dbReference type="ARBA" id="ARBA00012452"/>
    </source>
</evidence>
<feature type="domain" description="GST C-terminal" evidence="6">
    <location>
        <begin position="87"/>
        <end position="211"/>
    </location>
</feature>
<comment type="similarity">
    <text evidence="4">Belongs to the GST superfamily.</text>
</comment>
<dbReference type="CDD" id="cd03189">
    <property type="entry name" value="GST_C_GTT1_like"/>
    <property type="match status" value="1"/>
</dbReference>
<evidence type="ECO:0000259" key="5">
    <source>
        <dbReference type="PROSITE" id="PS50404"/>
    </source>
</evidence>
<dbReference type="GO" id="GO:0005737">
    <property type="term" value="C:cytoplasm"/>
    <property type="evidence" value="ECO:0007669"/>
    <property type="project" value="UniProtKB-ARBA"/>
</dbReference>
<evidence type="ECO:0000259" key="6">
    <source>
        <dbReference type="PROSITE" id="PS50405"/>
    </source>
</evidence>
<evidence type="ECO:0000313" key="7">
    <source>
        <dbReference type="EMBL" id="QJE72049.1"/>
    </source>
</evidence>
<keyword evidence="2" id="KW-0808">Transferase</keyword>
<dbReference type="CDD" id="cd03046">
    <property type="entry name" value="GST_N_GTT1_like"/>
    <property type="match status" value="1"/>
</dbReference>
<dbReference type="Pfam" id="PF00043">
    <property type="entry name" value="GST_C"/>
    <property type="match status" value="1"/>
</dbReference>
<dbReference type="SFLD" id="SFLDG00358">
    <property type="entry name" value="Main_(cytGST)"/>
    <property type="match status" value="1"/>
</dbReference>
<dbReference type="KEGG" id="acru:HHL28_02070"/>
<dbReference type="GO" id="GO:0004364">
    <property type="term" value="F:glutathione transferase activity"/>
    <property type="evidence" value="ECO:0007669"/>
    <property type="project" value="UniProtKB-EC"/>
</dbReference>
<gene>
    <name evidence="7" type="ORF">HHL28_02070</name>
</gene>
<proteinExistence type="inferred from homology"/>
<dbReference type="SFLD" id="SFLDS00019">
    <property type="entry name" value="Glutathione_Transferase_(cytos"/>
    <property type="match status" value="1"/>
</dbReference>
<dbReference type="EC" id="2.5.1.18" evidence="1"/>
<dbReference type="SFLD" id="SFLDG01150">
    <property type="entry name" value="Main.1:_Beta-like"/>
    <property type="match status" value="1"/>
</dbReference>
<dbReference type="AlphaFoldDB" id="A0A858R3P2"/>
<dbReference type="PANTHER" id="PTHR44051:SF9">
    <property type="entry name" value="GLUTATHIONE S-TRANSFERASE 1"/>
    <property type="match status" value="1"/>
</dbReference>
<evidence type="ECO:0000313" key="8">
    <source>
        <dbReference type="Proteomes" id="UP000501891"/>
    </source>
</evidence>
<dbReference type="Gene3D" id="3.40.30.10">
    <property type="entry name" value="Glutaredoxin"/>
    <property type="match status" value="1"/>
</dbReference>
<organism evidence="7 8">
    <name type="scientific">Aerophototrophica crusticola</name>
    <dbReference type="NCBI Taxonomy" id="1709002"/>
    <lineage>
        <taxon>Bacteria</taxon>
        <taxon>Pseudomonadati</taxon>
        <taxon>Pseudomonadota</taxon>
        <taxon>Alphaproteobacteria</taxon>
        <taxon>Rhodospirillales</taxon>
        <taxon>Rhodospirillaceae</taxon>
        <taxon>Aerophototrophica</taxon>
    </lineage>
</organism>
<sequence>MIEVHHLNNSRSQRVLWLLEELGMDYKVIRYERDPKTNFAPAELKAIHPLGKSPVIREGELVLAESGAIVEYLVQRHGHGRLVPPEGSAEAVRYLHWMHFAEGSAMLPILLKLYTGRLGDAAAPLKPRIDGEIAAVLSYMEGALARYPWFAGEDLTAADIQMSFPVEAAARMVGLARFPNLERFLKTIQARPGYRRAIERGGPYQFDQAGE</sequence>
<dbReference type="PROSITE" id="PS50405">
    <property type="entry name" value="GST_CTER"/>
    <property type="match status" value="1"/>
</dbReference>
<dbReference type="InterPro" id="IPR036282">
    <property type="entry name" value="Glutathione-S-Trfase_C_sf"/>
</dbReference>
<dbReference type="InterPro" id="IPR040079">
    <property type="entry name" value="Glutathione_S-Trfase"/>
</dbReference>
<dbReference type="PANTHER" id="PTHR44051">
    <property type="entry name" value="GLUTATHIONE S-TRANSFERASE-RELATED"/>
    <property type="match status" value="1"/>
</dbReference>
<dbReference type="PROSITE" id="PS50404">
    <property type="entry name" value="GST_NTER"/>
    <property type="match status" value="1"/>
</dbReference>
<accession>A0A858R3P2</accession>